<sequence length="129" mass="15008">MKESLRGSFTIEMTYIIFFVFLGIAFIIGYGIDKHNQVVDNVELHLLLERLSHDEKDMGYDKERLKSLVNLKEKEAVRIEEKKFFIDAESGEKSMRVSIYNPEGYIRATTALEGIYERLKGQLSKEPKE</sequence>
<organism evidence="2 3">
    <name type="scientific">Lachnoanaerobaculum saburreum</name>
    <dbReference type="NCBI Taxonomy" id="467210"/>
    <lineage>
        <taxon>Bacteria</taxon>
        <taxon>Bacillati</taxon>
        <taxon>Bacillota</taxon>
        <taxon>Clostridia</taxon>
        <taxon>Lachnospirales</taxon>
        <taxon>Lachnospiraceae</taxon>
        <taxon>Lachnoanaerobaculum</taxon>
    </lineage>
</organism>
<gene>
    <name evidence="2" type="ORF">HMPREF1866_01383</name>
</gene>
<evidence type="ECO:0000313" key="2">
    <source>
        <dbReference type="EMBL" id="KXB57502.1"/>
    </source>
</evidence>
<evidence type="ECO:0000313" key="3">
    <source>
        <dbReference type="Proteomes" id="UP000070394"/>
    </source>
</evidence>
<protein>
    <submittedName>
        <fullName evidence="2">Uncharacterized protein</fullName>
    </submittedName>
</protein>
<accession>A0A133ZQ14</accession>
<dbReference type="STRING" id="467210.HMPREF1866_01383"/>
<keyword evidence="1" id="KW-1133">Transmembrane helix</keyword>
<dbReference type="Proteomes" id="UP000070394">
    <property type="component" value="Unassembled WGS sequence"/>
</dbReference>
<evidence type="ECO:0000256" key="1">
    <source>
        <dbReference type="SAM" id="Phobius"/>
    </source>
</evidence>
<dbReference type="OrthoDB" id="2049518at2"/>
<comment type="caution">
    <text evidence="2">The sequence shown here is derived from an EMBL/GenBank/DDBJ whole genome shotgun (WGS) entry which is preliminary data.</text>
</comment>
<feature type="transmembrane region" description="Helical" evidence="1">
    <location>
        <begin position="12"/>
        <end position="32"/>
    </location>
</feature>
<dbReference type="EMBL" id="LSDA01000088">
    <property type="protein sequence ID" value="KXB57502.1"/>
    <property type="molecule type" value="Genomic_DNA"/>
</dbReference>
<keyword evidence="1" id="KW-0812">Transmembrane</keyword>
<proteinExistence type="predicted"/>
<dbReference type="AlphaFoldDB" id="A0A133ZQ14"/>
<reference evidence="3" key="1">
    <citation type="submission" date="2016-01" db="EMBL/GenBank/DDBJ databases">
        <authorList>
            <person name="Mitreva M."/>
            <person name="Pepin K.H."/>
            <person name="Mihindukulasuriya K.A."/>
            <person name="Fulton R."/>
            <person name="Fronick C."/>
            <person name="O'Laughlin M."/>
            <person name="Miner T."/>
            <person name="Herter B."/>
            <person name="Rosa B.A."/>
            <person name="Cordes M."/>
            <person name="Tomlinson C."/>
            <person name="Wollam A."/>
            <person name="Palsikar V.B."/>
            <person name="Mardis E.R."/>
            <person name="Wilson R.K."/>
        </authorList>
    </citation>
    <scope>NUCLEOTIDE SEQUENCE [LARGE SCALE GENOMIC DNA]</scope>
    <source>
        <strain evidence="3">DNF00896</strain>
    </source>
</reference>
<name>A0A133ZQ14_9FIRM</name>
<dbReference type="RefSeq" id="WP_060931154.1">
    <property type="nucleotide sequence ID" value="NZ_KQ959827.1"/>
</dbReference>
<keyword evidence="1" id="KW-0472">Membrane</keyword>
<keyword evidence="3" id="KW-1185">Reference proteome</keyword>